<dbReference type="AlphaFoldDB" id="A0A5C6DSI2"/>
<evidence type="ECO:0000313" key="2">
    <source>
        <dbReference type="Proteomes" id="UP000315471"/>
    </source>
</evidence>
<name>A0A5C6DSI2_9BACT</name>
<organism evidence="1 2">
    <name type="scientific">Novipirellula aureliae</name>
    <dbReference type="NCBI Taxonomy" id="2527966"/>
    <lineage>
        <taxon>Bacteria</taxon>
        <taxon>Pseudomonadati</taxon>
        <taxon>Planctomycetota</taxon>
        <taxon>Planctomycetia</taxon>
        <taxon>Pirellulales</taxon>
        <taxon>Pirellulaceae</taxon>
        <taxon>Novipirellula</taxon>
    </lineage>
</organism>
<comment type="caution">
    <text evidence="1">The sequence shown here is derived from an EMBL/GenBank/DDBJ whole genome shotgun (WGS) entry which is preliminary data.</text>
</comment>
<dbReference type="Proteomes" id="UP000315471">
    <property type="component" value="Unassembled WGS sequence"/>
</dbReference>
<keyword evidence="2" id="KW-1185">Reference proteome</keyword>
<dbReference type="EMBL" id="SJPY01000006">
    <property type="protein sequence ID" value="TWU39164.1"/>
    <property type="molecule type" value="Genomic_DNA"/>
</dbReference>
<protein>
    <recommendedName>
        <fullName evidence="3">Helix-turn-helix domain protein</fullName>
    </recommendedName>
</protein>
<evidence type="ECO:0000313" key="1">
    <source>
        <dbReference type="EMBL" id="TWU39164.1"/>
    </source>
</evidence>
<accession>A0A5C6DSI2</accession>
<sequence>MDFKKSKAVDFVGRTLIIEQEMTKPHRDDTDDSHQLLTYSDAGRIAGVSKTTIGKWVKIGVLRSVPMPGSKRRRIKRAVMMRFLHSLDEQC</sequence>
<dbReference type="SUPFAM" id="SSF46955">
    <property type="entry name" value="Putative DNA-binding domain"/>
    <property type="match status" value="1"/>
</dbReference>
<evidence type="ECO:0008006" key="3">
    <source>
        <dbReference type="Google" id="ProtNLM"/>
    </source>
</evidence>
<proteinExistence type="predicted"/>
<dbReference type="InterPro" id="IPR009061">
    <property type="entry name" value="DNA-bd_dom_put_sf"/>
</dbReference>
<gene>
    <name evidence="1" type="ORF">Q31b_42490</name>
</gene>
<reference evidence="1 2" key="1">
    <citation type="submission" date="2019-02" db="EMBL/GenBank/DDBJ databases">
        <title>Deep-cultivation of Planctomycetes and their phenomic and genomic characterization uncovers novel biology.</title>
        <authorList>
            <person name="Wiegand S."/>
            <person name="Jogler M."/>
            <person name="Boedeker C."/>
            <person name="Pinto D."/>
            <person name="Vollmers J."/>
            <person name="Rivas-Marin E."/>
            <person name="Kohn T."/>
            <person name="Peeters S.H."/>
            <person name="Heuer A."/>
            <person name="Rast P."/>
            <person name="Oberbeckmann S."/>
            <person name="Bunk B."/>
            <person name="Jeske O."/>
            <person name="Meyerdierks A."/>
            <person name="Storesund J.E."/>
            <person name="Kallscheuer N."/>
            <person name="Luecker S."/>
            <person name="Lage O.M."/>
            <person name="Pohl T."/>
            <person name="Merkel B.J."/>
            <person name="Hornburger P."/>
            <person name="Mueller R.-W."/>
            <person name="Bruemmer F."/>
            <person name="Labrenz M."/>
            <person name="Spormann A.M."/>
            <person name="Op Den Camp H."/>
            <person name="Overmann J."/>
            <person name="Amann R."/>
            <person name="Jetten M.S.M."/>
            <person name="Mascher T."/>
            <person name="Medema M.H."/>
            <person name="Devos D.P."/>
            <person name="Kaster A.-K."/>
            <person name="Ovreas L."/>
            <person name="Rohde M."/>
            <person name="Galperin M.Y."/>
            <person name="Jogler C."/>
        </authorList>
    </citation>
    <scope>NUCLEOTIDE SEQUENCE [LARGE SCALE GENOMIC DNA]</scope>
    <source>
        <strain evidence="1 2">Q31b</strain>
    </source>
</reference>